<evidence type="ECO:0000313" key="2">
    <source>
        <dbReference type="EMBL" id="RUL89421.1"/>
    </source>
</evidence>
<dbReference type="AlphaFoldDB" id="A0A432MPN3"/>
<accession>A0A432MPN3</accession>
<dbReference type="RefSeq" id="WP_126723498.1">
    <property type="nucleotide sequence ID" value="NZ_RYZH01000002.1"/>
</dbReference>
<evidence type="ECO:0000256" key="1">
    <source>
        <dbReference type="SAM" id="MobiDB-lite"/>
    </source>
</evidence>
<feature type="region of interest" description="Disordered" evidence="1">
    <location>
        <begin position="80"/>
        <end position="110"/>
    </location>
</feature>
<keyword evidence="3" id="KW-1185">Reference proteome</keyword>
<sequence>MPDKLYWSDEEIRALNGEWEADEHAARVRDYGEADAATYPARMAESYRLRAEALGPAPPPQTPVGPEELDRIVDDLVRQWRETTPSGSILERTTARSAARPKGPEEGRDR</sequence>
<reference evidence="2 3" key="2">
    <citation type="submission" date="2019-01" db="EMBL/GenBank/DDBJ databases">
        <title>Tautonia sociabilis, a novel thermotolerant planctomycete of Isosphaeraceae family, isolated from a 4000 m deep subterranean habitat.</title>
        <authorList>
            <person name="Kovaleva O.L."/>
            <person name="Elcheninov A.G."/>
            <person name="Van Heerden E."/>
            <person name="Toshchakov S.V."/>
            <person name="Novikov A."/>
            <person name="Bonch-Osmolovskaya E.A."/>
            <person name="Kublanov I.V."/>
        </authorList>
    </citation>
    <scope>NUCLEOTIDE SEQUENCE [LARGE SCALE GENOMIC DNA]</scope>
    <source>
        <strain evidence="2 3">GM2012</strain>
    </source>
</reference>
<evidence type="ECO:0000313" key="3">
    <source>
        <dbReference type="Proteomes" id="UP000280296"/>
    </source>
</evidence>
<protein>
    <submittedName>
        <fullName evidence="2">Uncharacterized protein</fullName>
    </submittedName>
</protein>
<comment type="caution">
    <text evidence="2">The sequence shown here is derived from an EMBL/GenBank/DDBJ whole genome shotgun (WGS) entry which is preliminary data.</text>
</comment>
<name>A0A432MPN3_9BACT</name>
<organism evidence="2 3">
    <name type="scientific">Tautonia sociabilis</name>
    <dbReference type="NCBI Taxonomy" id="2080755"/>
    <lineage>
        <taxon>Bacteria</taxon>
        <taxon>Pseudomonadati</taxon>
        <taxon>Planctomycetota</taxon>
        <taxon>Planctomycetia</taxon>
        <taxon>Isosphaerales</taxon>
        <taxon>Isosphaeraceae</taxon>
        <taxon>Tautonia</taxon>
    </lineage>
</organism>
<reference evidence="2 3" key="1">
    <citation type="submission" date="2018-12" db="EMBL/GenBank/DDBJ databases">
        <authorList>
            <person name="Toschakov S.V."/>
        </authorList>
    </citation>
    <scope>NUCLEOTIDE SEQUENCE [LARGE SCALE GENOMIC DNA]</scope>
    <source>
        <strain evidence="2 3">GM2012</strain>
    </source>
</reference>
<proteinExistence type="predicted"/>
<gene>
    <name evidence="2" type="ORF">TsocGM_01225</name>
</gene>
<dbReference type="Proteomes" id="UP000280296">
    <property type="component" value="Unassembled WGS sequence"/>
</dbReference>
<dbReference type="EMBL" id="RYZH01000002">
    <property type="protein sequence ID" value="RUL89421.1"/>
    <property type="molecule type" value="Genomic_DNA"/>
</dbReference>